<evidence type="ECO:0000313" key="5">
    <source>
        <dbReference type="Proteomes" id="UP001327560"/>
    </source>
</evidence>
<gene>
    <name evidence="4" type="ORF">Cni_G27301</name>
</gene>
<keyword evidence="5" id="KW-1185">Reference proteome</keyword>
<keyword evidence="3" id="KW-1133">Transmembrane helix</keyword>
<feature type="region of interest" description="Disordered" evidence="2">
    <location>
        <begin position="313"/>
        <end position="348"/>
    </location>
</feature>
<reference evidence="4 5" key="1">
    <citation type="submission" date="2023-10" db="EMBL/GenBank/DDBJ databases">
        <title>Chromosome-scale genome assembly provides insights into flower coloration mechanisms of Canna indica.</title>
        <authorList>
            <person name="Li C."/>
        </authorList>
    </citation>
    <scope>NUCLEOTIDE SEQUENCE [LARGE SCALE GENOMIC DNA]</scope>
    <source>
        <tissue evidence="4">Flower</tissue>
    </source>
</reference>
<feature type="transmembrane region" description="Helical" evidence="3">
    <location>
        <begin position="353"/>
        <end position="376"/>
    </location>
</feature>
<dbReference type="InterPro" id="IPR003409">
    <property type="entry name" value="MORN"/>
</dbReference>
<dbReference type="GO" id="GO:0016020">
    <property type="term" value="C:membrane"/>
    <property type="evidence" value="ECO:0007669"/>
    <property type="project" value="UniProtKB-ARBA"/>
</dbReference>
<evidence type="ECO:0000313" key="4">
    <source>
        <dbReference type="EMBL" id="WOL18504.1"/>
    </source>
</evidence>
<evidence type="ECO:0000256" key="1">
    <source>
        <dbReference type="ARBA" id="ARBA00022737"/>
    </source>
</evidence>
<organism evidence="4 5">
    <name type="scientific">Canna indica</name>
    <name type="common">Indian-shot</name>
    <dbReference type="NCBI Taxonomy" id="4628"/>
    <lineage>
        <taxon>Eukaryota</taxon>
        <taxon>Viridiplantae</taxon>
        <taxon>Streptophyta</taxon>
        <taxon>Embryophyta</taxon>
        <taxon>Tracheophyta</taxon>
        <taxon>Spermatophyta</taxon>
        <taxon>Magnoliopsida</taxon>
        <taxon>Liliopsida</taxon>
        <taxon>Zingiberales</taxon>
        <taxon>Cannaceae</taxon>
        <taxon>Canna</taxon>
    </lineage>
</organism>
<sequence length="695" mass="76959">MYDLNHFIRVCCFTQHTQSSAGCLPFYRFRSISVSVFIQFDSAGAEGFPSLFLSFRPSSADRRTHKDTEGVRMIGHGHTIPLEVVASMLEMAEMAWKALEHRRDHMVIADEAQLRAENRQLRTLLADNLALLQTICDMPVVSKDCPADLHSRLLAAVESSSFLGKLELLHEGSKGGVPTPKSTNINGEEVPIQVDDGEVCWWIWITHETTPECLEEISGIDNENYVIISEENVVDGISDFVARCILEHPKSKVLTPDELQKDKIVNNNNNTTLSMGSDIGLVTHLQLRIRTAPCRHRPPDPCPISGAHYSSSSGVSHTSSINPPAFSTRSPSLSLIRQNHGKERRNQEEEEEAMGCAFAPLSLPISCFLLLSFLLIHFNQLFASLNALFLASAGLVVVSVFVFLFRLLKLIRARRVLPVRWSIGDGVSGGVSSRWTTAGSSPREGVVFHSNGDVYEGELHKGRCGGSGVYIFYGKGKYEGDWVDGKYEGHGVESWAKGSQYRGQYRQGMRHGFGVYRFYSGDSYAGEWASGQSHGIGLQSCSDGSSYAGEFKCGVKHGLGRYCFRNGDRYSGEYFRDKIHGFGVYNFTNGHCYEGSWHEGRRQGFGTYKFRNGETRSGEWDCGILKNSLLPSDPAIERNTEAARKASENATLLPSMEDQVKKAVSAAKKAATAARVASIRAIQNQKKGRFSDIHV</sequence>
<feature type="transmembrane region" description="Helical" evidence="3">
    <location>
        <begin position="382"/>
        <end position="405"/>
    </location>
</feature>
<feature type="compositionally biased region" description="Polar residues" evidence="2">
    <location>
        <begin position="321"/>
        <end position="337"/>
    </location>
</feature>
<dbReference type="PANTHER" id="PTHR23084">
    <property type="entry name" value="PHOSPHATIDYLINOSITOL-4-PHOSPHATE 5-KINASE RELATED"/>
    <property type="match status" value="1"/>
</dbReference>
<dbReference type="Proteomes" id="UP001327560">
    <property type="component" value="Chromosome 9"/>
</dbReference>
<name>A0AAQ3L1I2_9LILI</name>
<dbReference type="EMBL" id="CP136898">
    <property type="protein sequence ID" value="WOL18504.1"/>
    <property type="molecule type" value="Genomic_DNA"/>
</dbReference>
<keyword evidence="3" id="KW-0812">Transmembrane</keyword>
<evidence type="ECO:0000256" key="2">
    <source>
        <dbReference type="SAM" id="MobiDB-lite"/>
    </source>
</evidence>
<keyword evidence="3" id="KW-0472">Membrane</keyword>
<dbReference type="AlphaFoldDB" id="A0AAQ3L1I2"/>
<proteinExistence type="predicted"/>
<keyword evidence="1" id="KW-0677">Repeat</keyword>
<accession>A0AAQ3L1I2</accession>
<dbReference type="FunFam" id="2.20.110.10:FF:000002">
    <property type="entry name" value="Phosphatidylinositol 4-phosphate 5-kinase 8"/>
    <property type="match status" value="2"/>
</dbReference>
<dbReference type="SUPFAM" id="SSF82185">
    <property type="entry name" value="Histone H3 K4-specific methyltransferase SET7/9 N-terminal domain"/>
    <property type="match status" value="2"/>
</dbReference>
<protein>
    <submittedName>
        <fullName evidence="4">Uncharacterized protein</fullName>
    </submittedName>
</protein>
<dbReference type="SMART" id="SM00698">
    <property type="entry name" value="MORN"/>
    <property type="match status" value="7"/>
</dbReference>
<evidence type="ECO:0000256" key="3">
    <source>
        <dbReference type="SAM" id="Phobius"/>
    </source>
</evidence>
<dbReference type="PANTHER" id="PTHR23084:SF254">
    <property type="entry name" value="OS08G0469700 PROTEIN"/>
    <property type="match status" value="1"/>
</dbReference>
<dbReference type="Gene3D" id="2.20.110.10">
    <property type="entry name" value="Histone H3 K4-specific methyltransferase SET7/9 N-terminal domain"/>
    <property type="match status" value="3"/>
</dbReference>
<dbReference type="Pfam" id="PF02493">
    <property type="entry name" value="MORN"/>
    <property type="match status" value="7"/>
</dbReference>